<dbReference type="SUPFAM" id="SSF56399">
    <property type="entry name" value="ADP-ribosylation"/>
    <property type="match status" value="1"/>
</dbReference>
<dbReference type="InterPro" id="IPR000768">
    <property type="entry name" value="ART"/>
</dbReference>
<dbReference type="Proteomes" id="UP000681722">
    <property type="component" value="Unassembled WGS sequence"/>
</dbReference>
<evidence type="ECO:0000313" key="10">
    <source>
        <dbReference type="EMBL" id="CAF3778785.1"/>
    </source>
</evidence>
<comment type="catalytic activity">
    <reaction evidence="5 7">
        <text>L-arginyl-[protein] + NAD(+) = N(omega)-(ADP-D-ribosyl)-L-arginyl-[protein] + nicotinamide + H(+)</text>
        <dbReference type="Rhea" id="RHEA:19149"/>
        <dbReference type="Rhea" id="RHEA-COMP:10532"/>
        <dbReference type="Rhea" id="RHEA-COMP:15087"/>
        <dbReference type="ChEBI" id="CHEBI:15378"/>
        <dbReference type="ChEBI" id="CHEBI:17154"/>
        <dbReference type="ChEBI" id="CHEBI:29965"/>
        <dbReference type="ChEBI" id="CHEBI:57540"/>
        <dbReference type="ChEBI" id="CHEBI:142554"/>
        <dbReference type="EC" id="2.4.2.31"/>
    </reaction>
</comment>
<dbReference type="Gene3D" id="1.25.40.20">
    <property type="entry name" value="Ankyrin repeat-containing domain"/>
    <property type="match status" value="1"/>
</dbReference>
<dbReference type="EMBL" id="CAJNOQ010003341">
    <property type="protein sequence ID" value="CAF1007578.1"/>
    <property type="molecule type" value="Genomic_DNA"/>
</dbReference>
<dbReference type="Proteomes" id="UP000663829">
    <property type="component" value="Unassembled WGS sequence"/>
</dbReference>
<evidence type="ECO:0000256" key="5">
    <source>
        <dbReference type="ARBA" id="ARBA00047597"/>
    </source>
</evidence>
<dbReference type="SUPFAM" id="SSF48403">
    <property type="entry name" value="Ankyrin repeat"/>
    <property type="match status" value="1"/>
</dbReference>
<comment type="similarity">
    <text evidence="1 7">Belongs to the Arg-specific ADP-ribosyltransferase family.</text>
</comment>
<proteinExistence type="inferred from homology"/>
<keyword evidence="3 7" id="KW-0808">Transferase</keyword>
<sequence>MACAKKYSIDSTSSWSECSDFYIACRNGDTKTVKQLLVTLSLEELNREEPNGSTALHAASYYGHFDIVRLLLNAGASRSIKNKFECCPYDEGKTPEIRGLFFRGKCDRYGDDVSTQLEWLKVNTTSSIYRKAIYRRLWLKSAWNETKMLNRIDWMIENYLTERLSNATERSMIQFFFTKTKLTKDPIWLVKAYTAETEYYRKLNRDFASEDFTKNWEASMEQWIVAALYNHPALEQFSFKGETYRGAKMNDFDISQYKVGTHVMNKSFLSTSKEQKIAENFAIGGDSSKYSVLCKYETRNERTALAIETMSEFPGEKEVLILPYAAFKVINVIKYDKSKAKEKFSLDYEFHLRECKSMPKEMGQKLKFLFTNAHQSAMLDDFELSQQLESFSF</sequence>
<evidence type="ECO:0000256" key="1">
    <source>
        <dbReference type="ARBA" id="ARBA00009558"/>
    </source>
</evidence>
<evidence type="ECO:0000313" key="12">
    <source>
        <dbReference type="Proteomes" id="UP000663829"/>
    </source>
</evidence>
<name>A0A814H964_9BILA</name>
<dbReference type="GO" id="GO:0016779">
    <property type="term" value="F:nucleotidyltransferase activity"/>
    <property type="evidence" value="ECO:0007669"/>
    <property type="project" value="UniProtKB-KW"/>
</dbReference>
<dbReference type="EMBL" id="CAJOBA010054353">
    <property type="protein sequence ID" value="CAF4273902.1"/>
    <property type="molecule type" value="Genomic_DNA"/>
</dbReference>
<keyword evidence="2 7" id="KW-0328">Glycosyltransferase</keyword>
<dbReference type="SMART" id="SM00248">
    <property type="entry name" value="ANK"/>
    <property type="match status" value="2"/>
</dbReference>
<dbReference type="Proteomes" id="UP000677228">
    <property type="component" value="Unassembled WGS sequence"/>
</dbReference>
<evidence type="ECO:0000256" key="4">
    <source>
        <dbReference type="ARBA" id="ARBA00022695"/>
    </source>
</evidence>
<gene>
    <name evidence="8" type="ORF">GPM918_LOCUS14092</name>
    <name evidence="9" type="ORF">OVA965_LOCUS36186</name>
    <name evidence="10" type="ORF">SRO942_LOCUS14092</name>
    <name evidence="11" type="ORF">TMI583_LOCUS37187</name>
</gene>
<dbReference type="EMBL" id="CAJOBC010003341">
    <property type="protein sequence ID" value="CAF3778785.1"/>
    <property type="molecule type" value="Genomic_DNA"/>
</dbReference>
<dbReference type="InterPro" id="IPR036770">
    <property type="entry name" value="Ankyrin_rpt-contain_sf"/>
</dbReference>
<dbReference type="OrthoDB" id="598775at2759"/>
<evidence type="ECO:0000256" key="3">
    <source>
        <dbReference type="ARBA" id="ARBA00022679"/>
    </source>
</evidence>
<dbReference type="AlphaFoldDB" id="A0A814H964"/>
<evidence type="ECO:0000313" key="11">
    <source>
        <dbReference type="EMBL" id="CAF4273902.1"/>
    </source>
</evidence>
<dbReference type="Pfam" id="PF01129">
    <property type="entry name" value="ART"/>
    <property type="match status" value="1"/>
</dbReference>
<keyword evidence="6" id="KW-0040">ANK repeat</keyword>
<dbReference type="GO" id="GO:0106274">
    <property type="term" value="F:NAD+-protein-arginine ADP-ribosyltransferase activity"/>
    <property type="evidence" value="ECO:0007669"/>
    <property type="project" value="UniProtKB-EC"/>
</dbReference>
<dbReference type="EC" id="2.4.2.31" evidence="7"/>
<evidence type="ECO:0000313" key="8">
    <source>
        <dbReference type="EMBL" id="CAF1007578.1"/>
    </source>
</evidence>
<dbReference type="Pfam" id="PF12796">
    <property type="entry name" value="Ank_2"/>
    <property type="match status" value="1"/>
</dbReference>
<evidence type="ECO:0000256" key="2">
    <source>
        <dbReference type="ARBA" id="ARBA00022676"/>
    </source>
</evidence>
<dbReference type="EMBL" id="CAJNOK010032415">
    <property type="protein sequence ID" value="CAF1483749.1"/>
    <property type="molecule type" value="Genomic_DNA"/>
</dbReference>
<dbReference type="Proteomes" id="UP000682733">
    <property type="component" value="Unassembled WGS sequence"/>
</dbReference>
<protein>
    <recommendedName>
        <fullName evidence="7">NAD(P)(+)--arginine ADP-ribosyltransferase</fullName>
        <ecNumber evidence="7">2.4.2.31</ecNumber>
    </recommendedName>
    <alternativeName>
        <fullName evidence="7">Mono(ADP-ribosyl)transferase</fullName>
    </alternativeName>
</protein>
<reference evidence="8" key="1">
    <citation type="submission" date="2021-02" db="EMBL/GenBank/DDBJ databases">
        <authorList>
            <person name="Nowell W R."/>
        </authorList>
    </citation>
    <scope>NUCLEOTIDE SEQUENCE</scope>
</reference>
<keyword evidence="7" id="KW-0520">NAD</keyword>
<organism evidence="8 12">
    <name type="scientific">Didymodactylos carnosus</name>
    <dbReference type="NCBI Taxonomy" id="1234261"/>
    <lineage>
        <taxon>Eukaryota</taxon>
        <taxon>Metazoa</taxon>
        <taxon>Spiralia</taxon>
        <taxon>Gnathifera</taxon>
        <taxon>Rotifera</taxon>
        <taxon>Eurotatoria</taxon>
        <taxon>Bdelloidea</taxon>
        <taxon>Philodinida</taxon>
        <taxon>Philodinidae</taxon>
        <taxon>Didymodactylos</taxon>
    </lineage>
</organism>
<comment type="caution">
    <text evidence="8">The sequence shown here is derived from an EMBL/GenBank/DDBJ whole genome shotgun (WGS) entry which is preliminary data.</text>
</comment>
<evidence type="ECO:0000256" key="7">
    <source>
        <dbReference type="RuleBase" id="RU361228"/>
    </source>
</evidence>
<dbReference type="PROSITE" id="PS51996">
    <property type="entry name" value="TR_MART"/>
    <property type="match status" value="1"/>
</dbReference>
<accession>A0A814H964</accession>
<evidence type="ECO:0000313" key="9">
    <source>
        <dbReference type="EMBL" id="CAF1483749.1"/>
    </source>
</evidence>
<keyword evidence="4" id="KW-0548">Nucleotidyltransferase</keyword>
<evidence type="ECO:0000256" key="6">
    <source>
        <dbReference type="PROSITE-ProRule" id="PRU00023"/>
    </source>
</evidence>
<dbReference type="InterPro" id="IPR002110">
    <property type="entry name" value="Ankyrin_rpt"/>
</dbReference>
<feature type="repeat" description="ANK" evidence="6">
    <location>
        <begin position="51"/>
        <end position="83"/>
    </location>
</feature>
<dbReference type="Gene3D" id="3.90.176.10">
    <property type="entry name" value="Toxin ADP-ribosyltransferase, Chain A, domain 1"/>
    <property type="match status" value="1"/>
</dbReference>
<keyword evidence="12" id="KW-1185">Reference proteome</keyword>
<dbReference type="PROSITE" id="PS50088">
    <property type="entry name" value="ANK_REPEAT"/>
    <property type="match status" value="1"/>
</dbReference>
<dbReference type="PROSITE" id="PS50297">
    <property type="entry name" value="ANK_REP_REGION"/>
    <property type="match status" value="1"/>
</dbReference>
<keyword evidence="7" id="KW-0521">NADP</keyword>